<evidence type="ECO:0000313" key="1">
    <source>
        <dbReference type="EMBL" id="MFC6314129.1"/>
    </source>
</evidence>
<proteinExistence type="predicted"/>
<dbReference type="RefSeq" id="WP_125596413.1">
    <property type="nucleotide sequence ID" value="NZ_JBHSSM010000005.1"/>
</dbReference>
<protein>
    <submittedName>
        <fullName evidence="1">Uncharacterized protein</fullName>
    </submittedName>
</protein>
<accession>A0ABW1UMZ9</accession>
<name>A0ABW1UMZ9_9LACO</name>
<comment type="caution">
    <text evidence="1">The sequence shown here is derived from an EMBL/GenBank/DDBJ whole genome shotgun (WGS) entry which is preliminary data.</text>
</comment>
<reference evidence="2" key="1">
    <citation type="journal article" date="2019" name="Int. J. Syst. Evol. Microbiol.">
        <title>The Global Catalogue of Microorganisms (GCM) 10K type strain sequencing project: providing services to taxonomists for standard genome sequencing and annotation.</title>
        <authorList>
            <consortium name="The Broad Institute Genomics Platform"/>
            <consortium name="The Broad Institute Genome Sequencing Center for Infectious Disease"/>
            <person name="Wu L."/>
            <person name="Ma J."/>
        </authorList>
    </citation>
    <scope>NUCLEOTIDE SEQUENCE [LARGE SCALE GENOMIC DNA]</scope>
    <source>
        <strain evidence="2">CCM 8897</strain>
    </source>
</reference>
<evidence type="ECO:0000313" key="2">
    <source>
        <dbReference type="Proteomes" id="UP001596310"/>
    </source>
</evidence>
<dbReference type="Proteomes" id="UP001596310">
    <property type="component" value="Unassembled WGS sequence"/>
</dbReference>
<gene>
    <name evidence="1" type="ORF">ACFQHW_00910</name>
</gene>
<organism evidence="1 2">
    <name type="scientific">Lapidilactobacillus achengensis</name>
    <dbReference type="NCBI Taxonomy" id="2486000"/>
    <lineage>
        <taxon>Bacteria</taxon>
        <taxon>Bacillati</taxon>
        <taxon>Bacillota</taxon>
        <taxon>Bacilli</taxon>
        <taxon>Lactobacillales</taxon>
        <taxon>Lactobacillaceae</taxon>
        <taxon>Lapidilactobacillus</taxon>
    </lineage>
</organism>
<sequence length="362" mass="41536">MDANIFWREQICQTFKARFLPASPLVRSGKNLFTFSPIQDELAKFAEQPQGFFYKEQLCFRNVYPANLVNPLASPCQELISLFSFEPVSFAPVIAEFIRTILDPWISASDIYVIVPDIQSIATNSREISANVIEIPRERLICALPIPGQHYYLKVCVKFNNGLVTVANFVLVDYQGGNLAQLDSVFFPLRSTMINEHAKSLFETAHYHSLYLKVFRSVENHELTHFLMSQLEAIRILHQAVGNAGNKKQHYTIKKLAREIFSECTYHQISVTAILQNFPTLAEFLSPLYEDFLASLEKSIRQVQRSRQPVTADYAYQTLGIPYQLFKARIDPTLVLPKLPSNFAYHRNPSENIYVDPIARYR</sequence>
<dbReference type="EMBL" id="JBHSSM010000005">
    <property type="protein sequence ID" value="MFC6314129.1"/>
    <property type="molecule type" value="Genomic_DNA"/>
</dbReference>
<keyword evidence="2" id="KW-1185">Reference proteome</keyword>